<gene>
    <name evidence="2" type="ORF">KY290_005282</name>
</gene>
<accession>A0ABQ7WDN3</accession>
<protein>
    <submittedName>
        <fullName evidence="2">Uncharacterized protein</fullName>
    </submittedName>
</protein>
<feature type="coiled-coil region" evidence="1">
    <location>
        <begin position="60"/>
        <end position="104"/>
    </location>
</feature>
<keyword evidence="3" id="KW-1185">Reference proteome</keyword>
<proteinExistence type="predicted"/>
<evidence type="ECO:0000313" key="3">
    <source>
        <dbReference type="Proteomes" id="UP000826656"/>
    </source>
</evidence>
<keyword evidence="1" id="KW-0175">Coiled coil</keyword>
<evidence type="ECO:0000313" key="2">
    <source>
        <dbReference type="EMBL" id="KAH0778855.1"/>
    </source>
</evidence>
<dbReference type="Proteomes" id="UP000826656">
    <property type="component" value="Unassembled WGS sequence"/>
</dbReference>
<organism evidence="2 3">
    <name type="scientific">Solanum tuberosum</name>
    <name type="common">Potato</name>
    <dbReference type="NCBI Taxonomy" id="4113"/>
    <lineage>
        <taxon>Eukaryota</taxon>
        <taxon>Viridiplantae</taxon>
        <taxon>Streptophyta</taxon>
        <taxon>Embryophyta</taxon>
        <taxon>Tracheophyta</taxon>
        <taxon>Spermatophyta</taxon>
        <taxon>Magnoliopsida</taxon>
        <taxon>eudicotyledons</taxon>
        <taxon>Gunneridae</taxon>
        <taxon>Pentapetalae</taxon>
        <taxon>asterids</taxon>
        <taxon>lamiids</taxon>
        <taxon>Solanales</taxon>
        <taxon>Solanaceae</taxon>
        <taxon>Solanoideae</taxon>
        <taxon>Solaneae</taxon>
        <taxon>Solanum</taxon>
    </lineage>
</organism>
<dbReference type="EMBL" id="JAIVGD010000002">
    <property type="protein sequence ID" value="KAH0778855.1"/>
    <property type="molecule type" value="Genomic_DNA"/>
</dbReference>
<evidence type="ECO:0000256" key="1">
    <source>
        <dbReference type="SAM" id="Coils"/>
    </source>
</evidence>
<reference evidence="2 3" key="1">
    <citation type="journal article" date="2021" name="bioRxiv">
        <title>Chromosome-scale and haplotype-resolved genome assembly of a tetraploid potato cultivar.</title>
        <authorList>
            <person name="Sun H."/>
            <person name="Jiao W.-B."/>
            <person name="Krause K."/>
            <person name="Campoy J.A."/>
            <person name="Goel M."/>
            <person name="Folz-Donahue K."/>
            <person name="Kukat C."/>
            <person name="Huettel B."/>
            <person name="Schneeberger K."/>
        </authorList>
    </citation>
    <scope>NUCLEOTIDE SEQUENCE [LARGE SCALE GENOMIC DNA]</scope>
    <source>
        <strain evidence="2">SolTubOtavaFocal</strain>
        <tissue evidence="2">Leaves</tissue>
    </source>
</reference>
<sequence length="114" mass="13437">MHGPIAALSNNPSSLYTDEQAKHLLRLKYAFPVMVKKWRDLARAKSSYQELLTEEDRKKLDDCTKSKARLKVKYENKEEQGRELEELLQDIRTRQKEIMDERHEGLKTLKNSCC</sequence>
<name>A0ABQ7WDN3_SOLTU</name>
<comment type="caution">
    <text evidence="2">The sequence shown here is derived from an EMBL/GenBank/DDBJ whole genome shotgun (WGS) entry which is preliminary data.</text>
</comment>